<dbReference type="EMBL" id="MN740254">
    <property type="protein sequence ID" value="QHT96198.1"/>
    <property type="molecule type" value="Genomic_DNA"/>
</dbReference>
<sequence length="251" mass="28642">MPIIYKLVGIKHASDSDPIRNEMLHPNWENDKDSINIQCVTELFISLGFSSNIVELKFITDSQTMTHDKDYPITEQDSRIIYVFTMSQELKDKLIKIFNEHGYVSVKKVTFEKEDSQNKSTEHATTPQVVDKELSKPIPEDEIKIDATVISASNLETLRLFGEHDFQTLLNVYVTNPDMFKIFASYVSSGTVVPTVFDKDNSIDYEEQFEEIKKLNIGANDEDINSALSEFNGHINLTLRYLLTVKSSDST</sequence>
<proteinExistence type="predicted"/>
<name>A0A6C0ISL0_9ZZZZ</name>
<protein>
    <recommendedName>
        <fullName evidence="2">UBA domain-containing protein</fullName>
    </recommendedName>
</protein>
<evidence type="ECO:0000313" key="1">
    <source>
        <dbReference type="EMBL" id="QHT96198.1"/>
    </source>
</evidence>
<reference evidence="1" key="1">
    <citation type="journal article" date="2020" name="Nature">
        <title>Giant virus diversity and host interactions through global metagenomics.</title>
        <authorList>
            <person name="Schulz F."/>
            <person name="Roux S."/>
            <person name="Paez-Espino D."/>
            <person name="Jungbluth S."/>
            <person name="Walsh D.A."/>
            <person name="Denef V.J."/>
            <person name="McMahon K.D."/>
            <person name="Konstantinidis K.T."/>
            <person name="Eloe-Fadrosh E.A."/>
            <person name="Kyrpides N.C."/>
            <person name="Woyke T."/>
        </authorList>
    </citation>
    <scope>NUCLEOTIDE SEQUENCE</scope>
    <source>
        <strain evidence="1">GVMAG-M-3300024302-11</strain>
    </source>
</reference>
<evidence type="ECO:0008006" key="2">
    <source>
        <dbReference type="Google" id="ProtNLM"/>
    </source>
</evidence>
<accession>A0A6C0ISL0</accession>
<organism evidence="1">
    <name type="scientific">viral metagenome</name>
    <dbReference type="NCBI Taxonomy" id="1070528"/>
    <lineage>
        <taxon>unclassified sequences</taxon>
        <taxon>metagenomes</taxon>
        <taxon>organismal metagenomes</taxon>
    </lineage>
</organism>
<dbReference type="AlphaFoldDB" id="A0A6C0ISL0"/>